<accession>A0ABS6LFU4</accession>
<evidence type="ECO:0000313" key="2">
    <source>
        <dbReference type="Proteomes" id="UP000739284"/>
    </source>
</evidence>
<evidence type="ECO:0000313" key="1">
    <source>
        <dbReference type="EMBL" id="MBU9845789.1"/>
    </source>
</evidence>
<keyword evidence="2" id="KW-1185">Reference proteome</keyword>
<dbReference type="Proteomes" id="UP000739284">
    <property type="component" value="Unassembled WGS sequence"/>
</dbReference>
<dbReference type="EMBL" id="JAFMOY010000125">
    <property type="protein sequence ID" value="MBU9845789.1"/>
    <property type="molecule type" value="Genomic_DNA"/>
</dbReference>
<proteinExistence type="predicted"/>
<organism evidence="1 2">
    <name type="scientific">Rahnella ecdela</name>
    <dbReference type="NCBI Taxonomy" id="2816250"/>
    <lineage>
        <taxon>Bacteria</taxon>
        <taxon>Pseudomonadati</taxon>
        <taxon>Pseudomonadota</taxon>
        <taxon>Gammaproteobacteria</taxon>
        <taxon>Enterobacterales</taxon>
        <taxon>Yersiniaceae</taxon>
        <taxon>Rahnella</taxon>
    </lineage>
</organism>
<name>A0ABS6LFU4_9GAMM</name>
<sequence length="104" mass="10957">MANFGIQTWSASRTPNNTGLVRILILGSIYLSKDQVSGAWSYAVPAGYMVAAMQSPVMGAALSSARRKITTTTTGVSLSNAGSDYSTGTFTAAEGWLIVYLVKQ</sequence>
<dbReference type="RefSeq" id="WP_217149459.1">
    <property type="nucleotide sequence ID" value="NZ_JAFMOY010000125.1"/>
</dbReference>
<gene>
    <name evidence="1" type="ORF">J1784_12295</name>
</gene>
<comment type="caution">
    <text evidence="1">The sequence shown here is derived from an EMBL/GenBank/DDBJ whole genome shotgun (WGS) entry which is preliminary data.</text>
</comment>
<reference evidence="1 2" key="1">
    <citation type="submission" date="2021-03" db="EMBL/GenBank/DDBJ databases">
        <title>Five novel Rahnella species.</title>
        <authorList>
            <person name="Brady C."/>
            <person name="Asselin J."/>
            <person name="Beer S."/>
            <person name="Bruberg M.B."/>
            <person name="Crampton B."/>
            <person name="Venter S."/>
            <person name="Arnold D."/>
            <person name="Denman S."/>
        </authorList>
    </citation>
    <scope>NUCLEOTIDE SEQUENCE [LARGE SCALE GENOMIC DNA]</scope>
    <source>
        <strain evidence="1 2">FRB 231</strain>
    </source>
</reference>
<protein>
    <submittedName>
        <fullName evidence="1">Uncharacterized protein</fullName>
    </submittedName>
</protein>